<dbReference type="Proteomes" id="UP000607653">
    <property type="component" value="Unassembled WGS sequence"/>
</dbReference>
<accession>A0A822XZU8</accession>
<dbReference type="EMBL" id="DUZY01000001">
    <property type="protein sequence ID" value="DAD22918.1"/>
    <property type="molecule type" value="Genomic_DNA"/>
</dbReference>
<organism evidence="1 2">
    <name type="scientific">Nelumbo nucifera</name>
    <name type="common">Sacred lotus</name>
    <dbReference type="NCBI Taxonomy" id="4432"/>
    <lineage>
        <taxon>Eukaryota</taxon>
        <taxon>Viridiplantae</taxon>
        <taxon>Streptophyta</taxon>
        <taxon>Embryophyta</taxon>
        <taxon>Tracheophyta</taxon>
        <taxon>Spermatophyta</taxon>
        <taxon>Magnoliopsida</taxon>
        <taxon>Proteales</taxon>
        <taxon>Nelumbonaceae</taxon>
        <taxon>Nelumbo</taxon>
    </lineage>
</organism>
<evidence type="ECO:0000313" key="2">
    <source>
        <dbReference type="Proteomes" id="UP000607653"/>
    </source>
</evidence>
<comment type="caution">
    <text evidence="1">The sequence shown here is derived from an EMBL/GenBank/DDBJ whole genome shotgun (WGS) entry which is preliminary data.</text>
</comment>
<dbReference type="AlphaFoldDB" id="A0A822XZU8"/>
<sequence length="58" mass="6723">MIRSTSDVRDLVPSFLPRVSDDPHSLLEEGLQLLRSRLQLFLEIRHYCPSSQERSKLG</sequence>
<reference evidence="1 2" key="1">
    <citation type="journal article" date="2020" name="Mol. Biol. Evol.">
        <title>Distinct Expression and Methylation Patterns for Genes with Different Fates following a Single Whole-Genome Duplication in Flowering Plants.</title>
        <authorList>
            <person name="Shi T."/>
            <person name="Rahmani R.S."/>
            <person name="Gugger P.F."/>
            <person name="Wang M."/>
            <person name="Li H."/>
            <person name="Zhang Y."/>
            <person name="Li Z."/>
            <person name="Wang Q."/>
            <person name="Van de Peer Y."/>
            <person name="Marchal K."/>
            <person name="Chen J."/>
        </authorList>
    </citation>
    <scope>NUCLEOTIDE SEQUENCE [LARGE SCALE GENOMIC DNA]</scope>
    <source>
        <tissue evidence="1">Leaf</tissue>
    </source>
</reference>
<keyword evidence="2" id="KW-1185">Reference proteome</keyword>
<protein>
    <submittedName>
        <fullName evidence="1">Uncharacterized protein</fullName>
    </submittedName>
</protein>
<evidence type="ECO:0000313" key="1">
    <source>
        <dbReference type="EMBL" id="DAD22918.1"/>
    </source>
</evidence>
<proteinExistence type="predicted"/>
<gene>
    <name evidence="1" type="ORF">HUJ06_024381</name>
</gene>
<name>A0A822XZU8_NELNU</name>